<dbReference type="Proteomes" id="UP000177622">
    <property type="component" value="Unassembled WGS sequence"/>
</dbReference>
<dbReference type="CDD" id="cd00180">
    <property type="entry name" value="PKc"/>
    <property type="match status" value="1"/>
</dbReference>
<reference evidence="3 4" key="1">
    <citation type="journal article" date="2016" name="Sci. Rep.">
        <title>Penicillium arizonense, a new, genome sequenced fungal species, reveals a high chemical diversity in secreted metabolites.</title>
        <authorList>
            <person name="Grijseels S."/>
            <person name="Nielsen J.C."/>
            <person name="Randelovic M."/>
            <person name="Nielsen J."/>
            <person name="Nielsen K.F."/>
            <person name="Workman M."/>
            <person name="Frisvad J.C."/>
        </authorList>
    </citation>
    <scope>NUCLEOTIDE SEQUENCE [LARGE SCALE GENOMIC DNA]</scope>
    <source>
        <strain evidence="3 4">CBS 141311</strain>
    </source>
</reference>
<gene>
    <name evidence="3" type="ORF">PENARI_c015G08882</name>
</gene>
<dbReference type="Gene3D" id="1.10.510.10">
    <property type="entry name" value="Transferase(Phosphotransferase) domain 1"/>
    <property type="match status" value="1"/>
</dbReference>
<dbReference type="SMART" id="SM00220">
    <property type="entry name" value="S_TKc"/>
    <property type="match status" value="1"/>
</dbReference>
<dbReference type="SUPFAM" id="SSF82171">
    <property type="entry name" value="DPP6 N-terminal domain-like"/>
    <property type="match status" value="1"/>
</dbReference>
<comment type="caution">
    <text evidence="3">The sequence shown here is derived from an EMBL/GenBank/DDBJ whole genome shotgun (WGS) entry which is preliminary data.</text>
</comment>
<dbReference type="InterPro" id="IPR011009">
    <property type="entry name" value="Kinase-like_dom_sf"/>
</dbReference>
<dbReference type="RefSeq" id="XP_022486399.1">
    <property type="nucleotide sequence ID" value="XM_022633852.1"/>
</dbReference>
<evidence type="ECO:0000256" key="1">
    <source>
        <dbReference type="SAM" id="Phobius"/>
    </source>
</evidence>
<dbReference type="GeneID" id="34578586"/>
<dbReference type="SUPFAM" id="SSF56112">
    <property type="entry name" value="Protein kinase-like (PK-like)"/>
    <property type="match status" value="1"/>
</dbReference>
<feature type="domain" description="Protein kinase" evidence="2">
    <location>
        <begin position="169"/>
        <end position="519"/>
    </location>
</feature>
<dbReference type="PROSITE" id="PS50011">
    <property type="entry name" value="PROTEIN_KINASE_DOM"/>
    <property type="match status" value="1"/>
</dbReference>
<dbReference type="AlphaFoldDB" id="A0A1F5LCM3"/>
<sequence>MASDQYAELCDQIYAQIMGKLENCYKDGTRVARFAPIGTAEEVLNPEILYSFFRSLQLPQIKTKDLNLGLDNLVKRMEERGLYTFLAILIFTSCTIEAARTFTLKLLAPKERPKDSGSLPAEREALTSIFGDPVTPDKILSAQACFCPIVICSKEKDRIESLERECLPYLEQELRGEGAFGTVYRVKIAKGHFYTRKLGSANSNPVDIARKDFRSNEDIELEVMQQILSCKQTCANIVEIYGSLEIGSTGYSIFMPLAISDLRAHMKNDTRPRPSATERTDMILAAAGVAGGLKFLHNGMDMPRGGKLVCYHMDLKPDNILIFLDKVDGHGKPHYIWKISDFGMSRVRYQDDNEVERHERTLTSWFHERPVVPSLAGTYNRRLEGTYLAPESLLPSRSMKAASDVWSLGCITSVLFTYLAEGRTGVSTYQDRRTEHHNANSYDRFFVANTAFGRPKVHPEIKLWHDLLIKKASQQSPEEGQALRSILNYLERNILLLDQQNRCPAEDLEKQLNKTHRAYSELDNTPRERPSAEQHDFRTLLQNIRISGPMGNKKKAASKRADVWFFNPKEAFKDCEISPDGSIIAFWTDFKISLYTQSFRRTEDEELHPVAEFSLNTTGEPRRFWKSISLTSSYLIASLSGNNFQCFVFDLRRDRRTNKKPTINFNHYRSVSIPLPEIKEVAISPGGKTMACIVRDKDKDDNPGSLYIGTVKSPNEWKLGRKLKWPASDVIQLSFSGENDIYIVFRPQRTIQTHKHEIPILHACLATKHMYPLVIEPRGIESSSTVGLFTTLAPFSQRPEICAIVTREKQLHIQSLTELDKATPTIQTSIKNYRVIKLITGQNDEVMFAVGRQVGVHKMLLLEVTMPQEEATDISVKEIAALPNLSHHCEFTARIVSDHDGSHLLLAALLDANECGIYKVRLSGPSSG</sequence>
<evidence type="ECO:0000313" key="3">
    <source>
        <dbReference type="EMBL" id="OGE50953.1"/>
    </source>
</evidence>
<evidence type="ECO:0000259" key="2">
    <source>
        <dbReference type="PROSITE" id="PS50011"/>
    </source>
</evidence>
<dbReference type="EMBL" id="LXJU01000015">
    <property type="protein sequence ID" value="OGE50953.1"/>
    <property type="molecule type" value="Genomic_DNA"/>
</dbReference>
<dbReference type="GO" id="GO:0005524">
    <property type="term" value="F:ATP binding"/>
    <property type="evidence" value="ECO:0007669"/>
    <property type="project" value="InterPro"/>
</dbReference>
<evidence type="ECO:0000313" key="4">
    <source>
        <dbReference type="Proteomes" id="UP000177622"/>
    </source>
</evidence>
<protein>
    <recommendedName>
        <fullName evidence="2">Protein kinase domain-containing protein</fullName>
    </recommendedName>
</protein>
<keyword evidence="1" id="KW-1133">Transmembrane helix</keyword>
<dbReference type="PANTHER" id="PTHR44167">
    <property type="entry name" value="OVARIAN-SPECIFIC SERINE/THREONINE-PROTEIN KINASE LOK-RELATED"/>
    <property type="match status" value="1"/>
</dbReference>
<dbReference type="InterPro" id="IPR008271">
    <property type="entry name" value="Ser/Thr_kinase_AS"/>
</dbReference>
<dbReference type="InterPro" id="IPR000719">
    <property type="entry name" value="Prot_kinase_dom"/>
</dbReference>
<dbReference type="PROSITE" id="PS00108">
    <property type="entry name" value="PROTEIN_KINASE_ST"/>
    <property type="match status" value="1"/>
</dbReference>
<name>A0A1F5LCM3_PENAI</name>
<dbReference type="GO" id="GO:0044773">
    <property type="term" value="P:mitotic DNA damage checkpoint signaling"/>
    <property type="evidence" value="ECO:0007669"/>
    <property type="project" value="TreeGrafter"/>
</dbReference>
<dbReference type="STRING" id="1835702.A0A1F5LCM3"/>
<dbReference type="GO" id="GO:0005634">
    <property type="term" value="C:nucleus"/>
    <property type="evidence" value="ECO:0007669"/>
    <property type="project" value="TreeGrafter"/>
</dbReference>
<keyword evidence="1" id="KW-0812">Transmembrane</keyword>
<feature type="transmembrane region" description="Helical" evidence="1">
    <location>
        <begin position="82"/>
        <end position="102"/>
    </location>
</feature>
<accession>A0A1F5LCM3</accession>
<dbReference type="GO" id="GO:0005737">
    <property type="term" value="C:cytoplasm"/>
    <property type="evidence" value="ECO:0007669"/>
    <property type="project" value="TreeGrafter"/>
</dbReference>
<keyword evidence="4" id="KW-1185">Reference proteome</keyword>
<proteinExistence type="predicted"/>
<dbReference type="PANTHER" id="PTHR44167:SF24">
    <property type="entry name" value="SERINE_THREONINE-PROTEIN KINASE CHK2"/>
    <property type="match status" value="1"/>
</dbReference>
<dbReference type="OrthoDB" id="5986190at2759"/>
<organism evidence="3 4">
    <name type="scientific">Penicillium arizonense</name>
    <dbReference type="NCBI Taxonomy" id="1835702"/>
    <lineage>
        <taxon>Eukaryota</taxon>
        <taxon>Fungi</taxon>
        <taxon>Dikarya</taxon>
        <taxon>Ascomycota</taxon>
        <taxon>Pezizomycotina</taxon>
        <taxon>Eurotiomycetes</taxon>
        <taxon>Eurotiomycetidae</taxon>
        <taxon>Eurotiales</taxon>
        <taxon>Aspergillaceae</taxon>
        <taxon>Penicillium</taxon>
    </lineage>
</organism>
<dbReference type="Pfam" id="PF00069">
    <property type="entry name" value="Pkinase"/>
    <property type="match status" value="1"/>
</dbReference>
<dbReference type="GO" id="GO:0004674">
    <property type="term" value="F:protein serine/threonine kinase activity"/>
    <property type="evidence" value="ECO:0007669"/>
    <property type="project" value="TreeGrafter"/>
</dbReference>
<keyword evidence="1" id="KW-0472">Membrane</keyword>